<gene>
    <name evidence="3" type="ORF">CVIRNUC_006662</name>
</gene>
<dbReference type="AlphaFoldDB" id="A0AAV1IC79"/>
<organism evidence="3 4">
    <name type="scientific">Coccomyxa viridis</name>
    <dbReference type="NCBI Taxonomy" id="1274662"/>
    <lineage>
        <taxon>Eukaryota</taxon>
        <taxon>Viridiplantae</taxon>
        <taxon>Chlorophyta</taxon>
        <taxon>core chlorophytes</taxon>
        <taxon>Trebouxiophyceae</taxon>
        <taxon>Trebouxiophyceae incertae sedis</taxon>
        <taxon>Coccomyxaceae</taxon>
        <taxon>Coccomyxa</taxon>
    </lineage>
</organism>
<evidence type="ECO:0000256" key="1">
    <source>
        <dbReference type="ARBA" id="ARBA00010918"/>
    </source>
</evidence>
<feature type="domain" description="Endoplasmic reticulum metallopeptidase 1-like C-terminal" evidence="2">
    <location>
        <begin position="17"/>
        <end position="133"/>
    </location>
</feature>
<keyword evidence="4" id="KW-1185">Reference proteome</keyword>
<proteinExistence type="inferred from homology"/>
<evidence type="ECO:0000313" key="4">
    <source>
        <dbReference type="Proteomes" id="UP001314263"/>
    </source>
</evidence>
<dbReference type="EMBL" id="CAUYUE010000008">
    <property type="protein sequence ID" value="CAK0783463.1"/>
    <property type="molecule type" value="Genomic_DNA"/>
</dbReference>
<dbReference type="InterPro" id="IPR053973">
    <property type="entry name" value="ERMP1-like_C"/>
</dbReference>
<accession>A0AAV1IC79</accession>
<comment type="caution">
    <text evidence="3">The sequence shown here is derived from an EMBL/GenBank/DDBJ whole genome shotgun (WGS) entry which is preliminary data.</text>
</comment>
<comment type="similarity">
    <text evidence="1">Belongs to the peptidase M28 family.</text>
</comment>
<reference evidence="3 4" key="1">
    <citation type="submission" date="2023-10" db="EMBL/GenBank/DDBJ databases">
        <authorList>
            <person name="Maclean D."/>
            <person name="Macfadyen A."/>
        </authorList>
    </citation>
    <scope>NUCLEOTIDE SEQUENCE [LARGE SCALE GENOMIC DNA]</scope>
</reference>
<protein>
    <recommendedName>
        <fullName evidence="2">Endoplasmic reticulum metallopeptidase 1-like C-terminal domain-containing protein</fullName>
    </recommendedName>
</protein>
<name>A0AAV1IC79_9CHLO</name>
<sequence>MPSLAPLRPQDMRIVALRQEALPASQGLTRLHLEMGLPCQVWGALNVTGPVSGWSLAEEPAEQGFPEGARVARISGNEGMQQWPFWLDVQGDWKGKVRLELAVMLHKQTPEIVDFLAQLPDWTTSVGFTVYQKVFTF</sequence>
<dbReference type="Proteomes" id="UP001314263">
    <property type="component" value="Unassembled WGS sequence"/>
</dbReference>
<dbReference type="Pfam" id="PF22248">
    <property type="entry name" value="ERMP1_C"/>
    <property type="match status" value="1"/>
</dbReference>
<evidence type="ECO:0000313" key="3">
    <source>
        <dbReference type="EMBL" id="CAK0783463.1"/>
    </source>
</evidence>
<evidence type="ECO:0000259" key="2">
    <source>
        <dbReference type="Pfam" id="PF22248"/>
    </source>
</evidence>